<accession>A4BNJ6</accession>
<dbReference type="AlphaFoldDB" id="A4BNJ6"/>
<organism evidence="1 2">
    <name type="scientific">Nitrococcus mobilis Nb-231</name>
    <dbReference type="NCBI Taxonomy" id="314278"/>
    <lineage>
        <taxon>Bacteria</taxon>
        <taxon>Pseudomonadati</taxon>
        <taxon>Pseudomonadota</taxon>
        <taxon>Gammaproteobacteria</taxon>
        <taxon>Chromatiales</taxon>
        <taxon>Ectothiorhodospiraceae</taxon>
        <taxon>Nitrococcus</taxon>
    </lineage>
</organism>
<comment type="caution">
    <text evidence="1">The sequence shown here is derived from an EMBL/GenBank/DDBJ whole genome shotgun (WGS) entry which is preliminary data.</text>
</comment>
<evidence type="ECO:0000313" key="2">
    <source>
        <dbReference type="Proteomes" id="UP000003374"/>
    </source>
</evidence>
<dbReference type="Proteomes" id="UP000003374">
    <property type="component" value="Unassembled WGS sequence"/>
</dbReference>
<keyword evidence="2" id="KW-1185">Reference proteome</keyword>
<protein>
    <submittedName>
        <fullName evidence="1">Uncharacterized protein</fullName>
    </submittedName>
</protein>
<sequence>MLAYPATAPIGAVLQQDAGARVSGFAGSLRMDRAVEREP</sequence>
<proteinExistence type="predicted"/>
<evidence type="ECO:0000313" key="1">
    <source>
        <dbReference type="EMBL" id="EAR22795.1"/>
    </source>
</evidence>
<name>A4BNJ6_9GAMM</name>
<dbReference type="HOGENOM" id="CLU_3313467_0_0_6"/>
<dbReference type="STRING" id="314278.NB231_10093"/>
<dbReference type="EMBL" id="AAOF01000002">
    <property type="protein sequence ID" value="EAR22795.1"/>
    <property type="molecule type" value="Genomic_DNA"/>
</dbReference>
<reference evidence="1 2" key="1">
    <citation type="submission" date="2006-02" db="EMBL/GenBank/DDBJ databases">
        <authorList>
            <person name="Waterbury J."/>
            <person name="Ferriera S."/>
            <person name="Johnson J."/>
            <person name="Kravitz S."/>
            <person name="Halpern A."/>
            <person name="Remington K."/>
            <person name="Beeson K."/>
            <person name="Tran B."/>
            <person name="Rogers Y.-H."/>
            <person name="Friedman R."/>
            <person name="Venter J.C."/>
        </authorList>
    </citation>
    <scope>NUCLEOTIDE SEQUENCE [LARGE SCALE GENOMIC DNA]</scope>
    <source>
        <strain evidence="1 2">Nb-231</strain>
    </source>
</reference>
<gene>
    <name evidence="1" type="ORF">NB231_10093</name>
</gene>